<accession>A0A369JT53</accession>
<organism evidence="3 4">
    <name type="scientific">Hypsizygus marmoreus</name>
    <name type="common">White beech mushroom</name>
    <name type="synonym">Agaricus marmoreus</name>
    <dbReference type="NCBI Taxonomy" id="39966"/>
    <lineage>
        <taxon>Eukaryota</taxon>
        <taxon>Fungi</taxon>
        <taxon>Dikarya</taxon>
        <taxon>Basidiomycota</taxon>
        <taxon>Agaricomycotina</taxon>
        <taxon>Agaricomycetes</taxon>
        <taxon>Agaricomycetidae</taxon>
        <taxon>Agaricales</taxon>
        <taxon>Tricholomatineae</taxon>
        <taxon>Lyophyllaceae</taxon>
        <taxon>Hypsizygus</taxon>
    </lineage>
</organism>
<feature type="compositionally biased region" description="Low complexity" evidence="1">
    <location>
        <begin position="244"/>
        <end position="264"/>
    </location>
</feature>
<dbReference type="InParanoid" id="A0A369JT53"/>
<dbReference type="STRING" id="39966.A0A369JT53"/>
<feature type="compositionally biased region" description="Polar residues" evidence="1">
    <location>
        <begin position="365"/>
        <end position="386"/>
    </location>
</feature>
<feature type="compositionally biased region" description="Low complexity" evidence="1">
    <location>
        <begin position="424"/>
        <end position="434"/>
    </location>
</feature>
<dbReference type="InterPro" id="IPR013087">
    <property type="entry name" value="Znf_C2H2_type"/>
</dbReference>
<feature type="domain" description="C2H2-type" evidence="2">
    <location>
        <begin position="26"/>
        <end position="49"/>
    </location>
</feature>
<dbReference type="Proteomes" id="UP000076154">
    <property type="component" value="Unassembled WGS sequence"/>
</dbReference>
<reference evidence="3" key="1">
    <citation type="submission" date="2018-04" db="EMBL/GenBank/DDBJ databases">
        <title>Whole genome sequencing of Hypsizygus marmoreus.</title>
        <authorList>
            <person name="Choi I.-G."/>
            <person name="Min B."/>
            <person name="Kim J.-G."/>
            <person name="Kim S."/>
            <person name="Oh Y.-L."/>
            <person name="Kong W.-S."/>
            <person name="Park H."/>
            <person name="Jeong J."/>
            <person name="Song E.-S."/>
        </authorList>
    </citation>
    <scope>NUCLEOTIDE SEQUENCE [LARGE SCALE GENOMIC DNA]</scope>
    <source>
        <strain evidence="3">51987-8</strain>
    </source>
</reference>
<dbReference type="OrthoDB" id="3270241at2759"/>
<feature type="compositionally biased region" description="Polar residues" evidence="1">
    <location>
        <begin position="161"/>
        <end position="179"/>
    </location>
</feature>
<feature type="compositionally biased region" description="Low complexity" evidence="1">
    <location>
        <begin position="196"/>
        <end position="207"/>
    </location>
</feature>
<proteinExistence type="predicted"/>
<evidence type="ECO:0000256" key="1">
    <source>
        <dbReference type="SAM" id="MobiDB-lite"/>
    </source>
</evidence>
<dbReference type="PROSITE" id="PS00028">
    <property type="entry name" value="ZINC_FINGER_C2H2_1"/>
    <property type="match status" value="1"/>
</dbReference>
<feature type="compositionally biased region" description="Polar residues" evidence="1">
    <location>
        <begin position="442"/>
        <end position="456"/>
    </location>
</feature>
<comment type="caution">
    <text evidence="3">The sequence shown here is derived from an EMBL/GenBank/DDBJ whole genome shotgun (WGS) entry which is preliminary data.</text>
</comment>
<feature type="compositionally biased region" description="Basic and acidic residues" evidence="1">
    <location>
        <begin position="85"/>
        <end position="100"/>
    </location>
</feature>
<evidence type="ECO:0000313" key="3">
    <source>
        <dbReference type="EMBL" id="RDB22544.1"/>
    </source>
</evidence>
<gene>
    <name evidence="3" type="ORF">Hypma_010019</name>
</gene>
<feature type="region of interest" description="Disordered" evidence="1">
    <location>
        <begin position="75"/>
        <end position="456"/>
    </location>
</feature>
<dbReference type="EMBL" id="LUEZ02000049">
    <property type="protein sequence ID" value="RDB22544.1"/>
    <property type="molecule type" value="Genomic_DNA"/>
</dbReference>
<sequence>MPQASVSMSGSSSLSQNQDLPHIHACRWAWCRLAFFSNTELVQHVIHDHVHNAVPVKRKDIPMLRRAEEGLGESLSLSGFGMSHPSREDEASGSKIRPEETSLEVELPSSLPSPPASSPTSLSHAISFEEDEGHSPPHAASPDHMFVRNSSPKNFHAFDRQSLSRSRITPKNLTRSISPMTPPPEQARDPGTPTFASLSSPLNSPSAETPDVPPTPSFNSMVDNAIGVKRRRNNDSEAERHRVSWFGFSESSHSQSSQTSSGSHDLVEKQLTQSMDMSMDSPPRGHSAEVAASPPPRERNLPAPISISAAQNMPVDAGGCPSPPVATPVRTRQPWYGTLPPKRPRNAASSMVGAGQSVPRKRSSLYASQSIPSQPSNEDIHATSSEGHVFRSGTLKFTPVAAPSGDDHGGVADPYSQDPYPSWTQSQSETQESSLDYLSYPPLQTQAPYQSQSLSQ</sequence>
<evidence type="ECO:0000313" key="4">
    <source>
        <dbReference type="Proteomes" id="UP000076154"/>
    </source>
</evidence>
<dbReference type="AlphaFoldDB" id="A0A369JT53"/>
<feature type="compositionally biased region" description="Basic and acidic residues" evidence="1">
    <location>
        <begin position="233"/>
        <end position="242"/>
    </location>
</feature>
<protein>
    <recommendedName>
        <fullName evidence="2">C2H2-type domain-containing protein</fullName>
    </recommendedName>
</protein>
<name>A0A369JT53_HYPMA</name>
<evidence type="ECO:0000259" key="2">
    <source>
        <dbReference type="PROSITE" id="PS00028"/>
    </source>
</evidence>
<keyword evidence="4" id="KW-1185">Reference proteome</keyword>